<organism evidence="1 2">
    <name type="scientific">Sesamum alatum</name>
    <dbReference type="NCBI Taxonomy" id="300844"/>
    <lineage>
        <taxon>Eukaryota</taxon>
        <taxon>Viridiplantae</taxon>
        <taxon>Streptophyta</taxon>
        <taxon>Embryophyta</taxon>
        <taxon>Tracheophyta</taxon>
        <taxon>Spermatophyta</taxon>
        <taxon>Magnoliopsida</taxon>
        <taxon>eudicotyledons</taxon>
        <taxon>Gunneridae</taxon>
        <taxon>Pentapetalae</taxon>
        <taxon>asterids</taxon>
        <taxon>lamiids</taxon>
        <taxon>Lamiales</taxon>
        <taxon>Pedaliaceae</taxon>
        <taxon>Sesamum</taxon>
    </lineage>
</organism>
<reference evidence="1" key="1">
    <citation type="submission" date="2020-06" db="EMBL/GenBank/DDBJ databases">
        <authorList>
            <person name="Li T."/>
            <person name="Hu X."/>
            <person name="Zhang T."/>
            <person name="Song X."/>
            <person name="Zhang H."/>
            <person name="Dai N."/>
            <person name="Sheng W."/>
            <person name="Hou X."/>
            <person name="Wei L."/>
        </authorList>
    </citation>
    <scope>NUCLEOTIDE SEQUENCE</scope>
    <source>
        <strain evidence="1">3651</strain>
        <tissue evidence="1">Leaf</tissue>
    </source>
</reference>
<sequence length="158" mass="18056">MLEYLLPRAHPLNVPYSASHCERWEVTSATFLELRLPRNLLASQPVLISSPAAPHNPLFRLDQRIESPNTFHLSYMSREDHRLFAKAVPSLFVQHLIYKAIHQTLPTYLHSELAHVWTQALPLACSHSQTPFVLERVDVHPLPGSSRDQSLVLHLDFA</sequence>
<evidence type="ECO:0000313" key="2">
    <source>
        <dbReference type="Proteomes" id="UP001293254"/>
    </source>
</evidence>
<name>A0AAE1Y969_9LAMI</name>
<dbReference type="Proteomes" id="UP001293254">
    <property type="component" value="Unassembled WGS sequence"/>
</dbReference>
<comment type="caution">
    <text evidence="1">The sequence shown here is derived from an EMBL/GenBank/DDBJ whole genome shotgun (WGS) entry which is preliminary data.</text>
</comment>
<dbReference type="AlphaFoldDB" id="A0AAE1Y969"/>
<keyword evidence="2" id="KW-1185">Reference proteome</keyword>
<reference evidence="1" key="2">
    <citation type="journal article" date="2024" name="Plant">
        <title>Genomic evolution and insights into agronomic trait innovations of Sesamum species.</title>
        <authorList>
            <person name="Miao H."/>
            <person name="Wang L."/>
            <person name="Qu L."/>
            <person name="Liu H."/>
            <person name="Sun Y."/>
            <person name="Le M."/>
            <person name="Wang Q."/>
            <person name="Wei S."/>
            <person name="Zheng Y."/>
            <person name="Lin W."/>
            <person name="Duan Y."/>
            <person name="Cao H."/>
            <person name="Xiong S."/>
            <person name="Wang X."/>
            <person name="Wei L."/>
            <person name="Li C."/>
            <person name="Ma Q."/>
            <person name="Ju M."/>
            <person name="Zhao R."/>
            <person name="Li G."/>
            <person name="Mu C."/>
            <person name="Tian Q."/>
            <person name="Mei H."/>
            <person name="Zhang T."/>
            <person name="Gao T."/>
            <person name="Zhang H."/>
        </authorList>
    </citation>
    <scope>NUCLEOTIDE SEQUENCE</scope>
    <source>
        <strain evidence="1">3651</strain>
    </source>
</reference>
<gene>
    <name evidence="1" type="ORF">Salat_1370900</name>
</gene>
<protein>
    <submittedName>
        <fullName evidence="1">Uncharacterized protein</fullName>
    </submittedName>
</protein>
<evidence type="ECO:0000313" key="1">
    <source>
        <dbReference type="EMBL" id="KAK4426024.1"/>
    </source>
</evidence>
<dbReference type="EMBL" id="JACGWO010000005">
    <property type="protein sequence ID" value="KAK4426024.1"/>
    <property type="molecule type" value="Genomic_DNA"/>
</dbReference>
<accession>A0AAE1Y969</accession>
<proteinExistence type="predicted"/>